<keyword evidence="2" id="KW-0472">Membrane</keyword>
<evidence type="ECO:0000313" key="3">
    <source>
        <dbReference type="Proteomes" id="UP000887572"/>
    </source>
</evidence>
<feature type="compositionally biased region" description="Basic residues" evidence="1">
    <location>
        <begin position="129"/>
        <end position="142"/>
    </location>
</feature>
<evidence type="ECO:0000256" key="2">
    <source>
        <dbReference type="SAM" id="Phobius"/>
    </source>
</evidence>
<protein>
    <submittedName>
        <fullName evidence="4">Uncharacterized protein</fullName>
    </submittedName>
</protein>
<accession>A0A914I4J5</accession>
<keyword evidence="2" id="KW-0812">Transmembrane</keyword>
<dbReference type="Proteomes" id="UP000887572">
    <property type="component" value="Unplaced"/>
</dbReference>
<feature type="compositionally biased region" description="Low complexity" evidence="1">
    <location>
        <begin position="143"/>
        <end position="159"/>
    </location>
</feature>
<name>A0A914I4J5_GLORO</name>
<sequence>MFPFCTDGPANFAQNASSSQQNLRINFSDPSTWTPAKPAAVSRLFQRSYPKFGPPQPTNLKVSFDEAPVEHLTFMFGIFMLISMVAICTLFLMKLTKASADSSRRGLGGILPSNCSMVLWMPKSTDAHRHQHHHHHHHRHRVAAPTAAAVHQHQQQQQHQHYHSRPSSLMILLRSSFSCGASSATTAAAAGGVPKHRRARNAGATVRAGRSCISVVSSSSLNPLLPPHSLAIITPSPSSSASAGGGFIGCSAADDGARGVNSATIKNCPPPPPYDDDDASAQTKATA</sequence>
<evidence type="ECO:0000256" key="1">
    <source>
        <dbReference type="SAM" id="MobiDB-lite"/>
    </source>
</evidence>
<feature type="transmembrane region" description="Helical" evidence="2">
    <location>
        <begin position="72"/>
        <end position="95"/>
    </location>
</feature>
<proteinExistence type="predicted"/>
<feature type="region of interest" description="Disordered" evidence="1">
    <location>
        <begin position="127"/>
        <end position="165"/>
    </location>
</feature>
<keyword evidence="2" id="KW-1133">Transmembrane helix</keyword>
<evidence type="ECO:0000313" key="4">
    <source>
        <dbReference type="WBParaSite" id="Gr19_v10_g6745.t1"/>
    </source>
</evidence>
<dbReference type="WBParaSite" id="Gr19_v10_g6745.t1">
    <property type="protein sequence ID" value="Gr19_v10_g6745.t1"/>
    <property type="gene ID" value="Gr19_v10_g6745"/>
</dbReference>
<organism evidence="3 4">
    <name type="scientific">Globodera rostochiensis</name>
    <name type="common">Golden nematode worm</name>
    <name type="synonym">Heterodera rostochiensis</name>
    <dbReference type="NCBI Taxonomy" id="31243"/>
    <lineage>
        <taxon>Eukaryota</taxon>
        <taxon>Metazoa</taxon>
        <taxon>Ecdysozoa</taxon>
        <taxon>Nematoda</taxon>
        <taxon>Chromadorea</taxon>
        <taxon>Rhabditida</taxon>
        <taxon>Tylenchina</taxon>
        <taxon>Tylenchomorpha</taxon>
        <taxon>Tylenchoidea</taxon>
        <taxon>Heteroderidae</taxon>
        <taxon>Heteroderinae</taxon>
        <taxon>Globodera</taxon>
    </lineage>
</organism>
<dbReference type="AlphaFoldDB" id="A0A914I4J5"/>
<keyword evidence="3" id="KW-1185">Reference proteome</keyword>
<reference evidence="4" key="1">
    <citation type="submission" date="2022-11" db="UniProtKB">
        <authorList>
            <consortium name="WormBaseParasite"/>
        </authorList>
    </citation>
    <scope>IDENTIFICATION</scope>
</reference>
<feature type="region of interest" description="Disordered" evidence="1">
    <location>
        <begin position="260"/>
        <end position="287"/>
    </location>
</feature>